<feature type="chain" id="PRO_5007170877" description="SsuA/THI5-like domain-containing protein" evidence="1">
    <location>
        <begin position="26"/>
        <end position="354"/>
    </location>
</feature>
<dbReference type="Gene3D" id="3.40.190.10">
    <property type="entry name" value="Periplasmic binding protein-like II"/>
    <property type="match status" value="2"/>
</dbReference>
<reference evidence="4" key="2">
    <citation type="submission" date="2016-02" db="EMBL/GenBank/DDBJ databases">
        <title>Draft genome sequence of five rapidly growing Mycobacterium species.</title>
        <authorList>
            <person name="Katahira K."/>
            <person name="Gotou Y."/>
            <person name="Iida K."/>
            <person name="Ogura Y."/>
            <person name="Hayashi T."/>
        </authorList>
    </citation>
    <scope>NUCLEOTIDE SEQUENCE [LARGE SCALE GENOMIC DNA]</scope>
    <source>
        <strain evidence="4">JCM6362</strain>
    </source>
</reference>
<feature type="domain" description="SsuA/THI5-like" evidence="2">
    <location>
        <begin position="89"/>
        <end position="243"/>
    </location>
</feature>
<evidence type="ECO:0000313" key="3">
    <source>
        <dbReference type="EMBL" id="GAT16630.1"/>
    </source>
</evidence>
<name>A0A124E8S4_MYCTH</name>
<dbReference type="InterPro" id="IPR015168">
    <property type="entry name" value="SsuA/THI5"/>
</dbReference>
<keyword evidence="1" id="KW-0732">Signal</keyword>
<dbReference type="Proteomes" id="UP000069654">
    <property type="component" value="Unassembled WGS sequence"/>
</dbReference>
<organism evidence="3 4">
    <name type="scientific">Mycolicibacterium thermoresistibile</name>
    <name type="common">Mycobacterium thermoresistibile</name>
    <dbReference type="NCBI Taxonomy" id="1797"/>
    <lineage>
        <taxon>Bacteria</taxon>
        <taxon>Bacillati</taxon>
        <taxon>Actinomycetota</taxon>
        <taxon>Actinomycetes</taxon>
        <taxon>Mycobacteriales</taxon>
        <taxon>Mycobacteriaceae</taxon>
        <taxon>Mycolicibacterium</taxon>
    </lineage>
</organism>
<dbReference type="AlphaFoldDB" id="A0A124E8S4"/>
<comment type="caution">
    <text evidence="3">The sequence shown here is derived from an EMBL/GenBank/DDBJ whole genome shotgun (WGS) entry which is preliminary data.</text>
</comment>
<dbReference type="RefSeq" id="WP_003924932.1">
    <property type="nucleotide sequence ID" value="NZ_BCTB01000047.1"/>
</dbReference>
<dbReference type="EMBL" id="BCTB01000047">
    <property type="protein sequence ID" value="GAT16630.1"/>
    <property type="molecule type" value="Genomic_DNA"/>
</dbReference>
<dbReference type="STRING" id="1797.RMCT_3599"/>
<gene>
    <name evidence="3" type="ORF">RMCT_3599</name>
</gene>
<dbReference type="PANTHER" id="PTHR30024:SF42">
    <property type="entry name" value="ALIPHATIC SULFONATES-BINDING PROTEIN-RELATED"/>
    <property type="match status" value="1"/>
</dbReference>
<reference evidence="3 4" key="1">
    <citation type="journal article" date="2016" name="Genome Announc.">
        <title>Draft Genome Sequences of Five Rapidly Growing Mycobacterium Species, M. thermoresistibile, M. fortuitum subsp. acetamidolyticum, M. canariasense, M. brisbanense, and M. novocastrense.</title>
        <authorList>
            <person name="Katahira K."/>
            <person name="Ogura Y."/>
            <person name="Gotoh Y."/>
            <person name="Hayashi T."/>
        </authorList>
    </citation>
    <scope>NUCLEOTIDE SEQUENCE [LARGE SCALE GENOMIC DNA]</scope>
    <source>
        <strain evidence="3 4">JCM6362</strain>
    </source>
</reference>
<evidence type="ECO:0000313" key="4">
    <source>
        <dbReference type="Proteomes" id="UP000069654"/>
    </source>
</evidence>
<dbReference type="PANTHER" id="PTHR30024">
    <property type="entry name" value="ALIPHATIC SULFONATES-BINDING PROTEIN-RELATED"/>
    <property type="match status" value="1"/>
</dbReference>
<protein>
    <recommendedName>
        <fullName evidence="2">SsuA/THI5-like domain-containing protein</fullName>
    </recommendedName>
</protein>
<dbReference type="SUPFAM" id="SSF53850">
    <property type="entry name" value="Periplasmic binding protein-like II"/>
    <property type="match status" value="1"/>
</dbReference>
<accession>A0A124E8S4</accession>
<feature type="signal peptide" evidence="1">
    <location>
        <begin position="1"/>
        <end position="25"/>
    </location>
</feature>
<dbReference type="Pfam" id="PF09084">
    <property type="entry name" value="NMT1"/>
    <property type="match status" value="1"/>
</dbReference>
<evidence type="ECO:0000259" key="2">
    <source>
        <dbReference type="Pfam" id="PF09084"/>
    </source>
</evidence>
<dbReference type="OMA" id="WKHFQAA"/>
<sequence length="354" mass="37614">MHTAIEMLRLTLATLISAAALTACGATQSPDSPGLPADAALPTEVPPDTTLVVADDANRLRTLLTLSGEQDRLTGEVSYANFSSGPLRLEAIRTGNAHLGYVGDVPPILAHYSDADVPIVGAVRRDGTGALIATSPDSGITSLSDLAGKRIGVNEGTSQQATLLRNLQSVGLGIGDVEPVYLGLAEFADGLRAEQIQAAVLKQPDRARYLESTAAEGAIEIPNAPGANTGLNYLYAGRDALIDPARAAAVREFVIAWYRAELWRNGHQDTWISEYLVKDQHVDVDDARKIVESDGVASIPGFTDEVVATQQETIDLLQQAGAFAGRELRARDEFDFRFADLTADSPTENRGGQP</sequence>
<evidence type="ECO:0000256" key="1">
    <source>
        <dbReference type="SAM" id="SignalP"/>
    </source>
</evidence>
<proteinExistence type="predicted"/>